<sequence length="461" mass="50182">MATTVSEVRRGDFIYHDALFVDLGSGKRHPRAGESELRALLLPSKTKNSGSSSAVPIKDQVAHWYEAQLLHYGLPRTQDKNSAKLRLTQALHGGGLSVPAEVRVMEAAMKKDYASVMRKVTKVEKEKGQADVIVKGKKRKLEEEDDNDAGTAVPHGKIRVTVDVDLGLAGHEFERPKTKATATATAKKMKGEPASRPAAKTTTTQKAETDGTRAYGSSVVGRGRKGTAAAPLSTATASTSTTKPRAKQTGRRSAPFMGHTPSYRQREDASPQKVQSYPPTYFHDQNSECDLDDSPPPYDSHDFSRASAPSSGHKQAQRGGTVQISGHYDITATTPDSYVTFNPSFVLVVDKPNQQLWGSMTILGKMRCMLFADSISSMLDATGSFSWRAEDYETGQYMFRMELSGQLEFDQAGGVKGRFFGLLDGEDVVIQGDLTHGYGMPGVDELKAEWAAIPRRAYGRG</sequence>
<name>W2RS68_CYPE1</name>
<evidence type="ECO:0000313" key="3">
    <source>
        <dbReference type="Proteomes" id="UP000030752"/>
    </source>
</evidence>
<dbReference type="GeneID" id="19972918"/>
<dbReference type="eggNOG" id="ENOG502SS7G">
    <property type="taxonomic scope" value="Eukaryota"/>
</dbReference>
<dbReference type="InParanoid" id="W2RS68"/>
<reference evidence="2 3" key="1">
    <citation type="submission" date="2013-03" db="EMBL/GenBank/DDBJ databases">
        <title>The Genome Sequence of Phialophora europaea CBS 101466.</title>
        <authorList>
            <consortium name="The Broad Institute Genomics Platform"/>
            <person name="Cuomo C."/>
            <person name="de Hoog S."/>
            <person name="Gorbushina A."/>
            <person name="Walker B."/>
            <person name="Young S.K."/>
            <person name="Zeng Q."/>
            <person name="Gargeya S."/>
            <person name="Fitzgerald M."/>
            <person name="Haas B."/>
            <person name="Abouelleil A."/>
            <person name="Allen A.W."/>
            <person name="Alvarado L."/>
            <person name="Arachchi H.M."/>
            <person name="Berlin A.M."/>
            <person name="Chapman S.B."/>
            <person name="Gainer-Dewar J."/>
            <person name="Goldberg J."/>
            <person name="Griggs A."/>
            <person name="Gujja S."/>
            <person name="Hansen M."/>
            <person name="Howarth C."/>
            <person name="Imamovic A."/>
            <person name="Ireland A."/>
            <person name="Larimer J."/>
            <person name="McCowan C."/>
            <person name="Murphy C."/>
            <person name="Pearson M."/>
            <person name="Poon T.W."/>
            <person name="Priest M."/>
            <person name="Roberts A."/>
            <person name="Saif S."/>
            <person name="Shea T."/>
            <person name="Sisk P."/>
            <person name="Sykes S."/>
            <person name="Wortman J."/>
            <person name="Nusbaum C."/>
            <person name="Birren B."/>
        </authorList>
    </citation>
    <scope>NUCLEOTIDE SEQUENCE [LARGE SCALE GENOMIC DNA]</scope>
    <source>
        <strain evidence="2 3">CBS 101466</strain>
    </source>
</reference>
<dbReference type="STRING" id="1220924.W2RS68"/>
<dbReference type="Proteomes" id="UP000030752">
    <property type="component" value="Unassembled WGS sequence"/>
</dbReference>
<feature type="region of interest" description="Disordered" evidence="1">
    <location>
        <begin position="176"/>
        <end position="320"/>
    </location>
</feature>
<evidence type="ECO:0000313" key="2">
    <source>
        <dbReference type="EMBL" id="ETN39356.1"/>
    </source>
</evidence>
<gene>
    <name evidence="2" type="ORF">HMPREF1541_05579</name>
</gene>
<proteinExistence type="predicted"/>
<feature type="compositionally biased region" description="Low complexity" evidence="1">
    <location>
        <begin position="227"/>
        <end position="242"/>
    </location>
</feature>
<organism evidence="2 3">
    <name type="scientific">Cyphellophora europaea (strain CBS 101466)</name>
    <name type="common">Phialophora europaea</name>
    <dbReference type="NCBI Taxonomy" id="1220924"/>
    <lineage>
        <taxon>Eukaryota</taxon>
        <taxon>Fungi</taxon>
        <taxon>Dikarya</taxon>
        <taxon>Ascomycota</taxon>
        <taxon>Pezizomycotina</taxon>
        <taxon>Eurotiomycetes</taxon>
        <taxon>Chaetothyriomycetidae</taxon>
        <taxon>Chaetothyriales</taxon>
        <taxon>Cyphellophoraceae</taxon>
        <taxon>Cyphellophora</taxon>
    </lineage>
</organism>
<protein>
    <submittedName>
        <fullName evidence="2">Uncharacterized protein</fullName>
    </submittedName>
</protein>
<dbReference type="HOGENOM" id="CLU_048145_0_0_1"/>
<keyword evidence="3" id="KW-1185">Reference proteome</keyword>
<dbReference type="RefSeq" id="XP_008718141.1">
    <property type="nucleotide sequence ID" value="XM_008719919.1"/>
</dbReference>
<dbReference type="AlphaFoldDB" id="W2RS68"/>
<evidence type="ECO:0000256" key="1">
    <source>
        <dbReference type="SAM" id="MobiDB-lite"/>
    </source>
</evidence>
<feature type="compositionally biased region" description="Polar residues" evidence="1">
    <location>
        <begin position="307"/>
        <end position="320"/>
    </location>
</feature>
<accession>W2RS68</accession>
<dbReference type="OrthoDB" id="4121058at2759"/>
<dbReference type="EMBL" id="KB822721">
    <property type="protein sequence ID" value="ETN39356.1"/>
    <property type="molecule type" value="Genomic_DNA"/>
</dbReference>
<dbReference type="VEuPathDB" id="FungiDB:HMPREF1541_05579"/>